<dbReference type="SUPFAM" id="SSF55120">
    <property type="entry name" value="Pseudouridine synthase"/>
    <property type="match status" value="1"/>
</dbReference>
<dbReference type="Pfam" id="PF00849">
    <property type="entry name" value="PseudoU_synth_2"/>
    <property type="match status" value="1"/>
</dbReference>
<dbReference type="RefSeq" id="WP_273948380.1">
    <property type="nucleotide sequence ID" value="NZ_JAQSIP010000001.1"/>
</dbReference>
<evidence type="ECO:0000259" key="1">
    <source>
        <dbReference type="Pfam" id="PF00849"/>
    </source>
</evidence>
<dbReference type="Gene3D" id="3.30.2350.10">
    <property type="entry name" value="Pseudouridine synthase"/>
    <property type="match status" value="1"/>
</dbReference>
<organism evidence="2 3">
    <name type="scientific">Curvibacter cyanobacteriorum</name>
    <dbReference type="NCBI Taxonomy" id="3026422"/>
    <lineage>
        <taxon>Bacteria</taxon>
        <taxon>Pseudomonadati</taxon>
        <taxon>Pseudomonadota</taxon>
        <taxon>Betaproteobacteria</taxon>
        <taxon>Burkholderiales</taxon>
        <taxon>Comamonadaceae</taxon>
        <taxon>Curvibacter</taxon>
    </lineage>
</organism>
<dbReference type="InterPro" id="IPR020103">
    <property type="entry name" value="PsdUridine_synth_cat_dom_sf"/>
</dbReference>
<sequence>MYNPDRPQVLPTRRGVSPSCVAVPAGPWPTLLDFLVHRLPAVTRAQWVERMAQGDVVDERGQPVTPERPFEHSLRLFYYRQLDTEPQLPFEATVVFQDDELLVADKPHFMPVTPGGRYLHETLLVRLKHQLGLETLSPIHRIDRETAGLVLFSVRPATRGAYQALFRERQVHKHYEAIAPWRAELSFPLRRQSRIVESEQFFRCCEVPGEPNADTTIDVQEVRGDLALYRLSPVTGKRHQLRVHMNALGLPILDDHFYPVVNDPPEGDYSQPLRLLARGLEFDDPVTGQVRRFTSRLQLRWPAPQAGA</sequence>
<dbReference type="InterPro" id="IPR050188">
    <property type="entry name" value="RluA_PseudoU_synthase"/>
</dbReference>
<evidence type="ECO:0000313" key="2">
    <source>
        <dbReference type="EMBL" id="MDD0837357.1"/>
    </source>
</evidence>
<keyword evidence="3" id="KW-1185">Reference proteome</keyword>
<dbReference type="PANTHER" id="PTHR21600:SF84">
    <property type="entry name" value="PSEUDOURIDINE SYNTHASE RSUA_RLUA-LIKE DOMAIN-CONTAINING PROTEIN"/>
    <property type="match status" value="1"/>
</dbReference>
<dbReference type="EMBL" id="JAQSIP010000001">
    <property type="protein sequence ID" value="MDD0837357.1"/>
    <property type="molecule type" value="Genomic_DNA"/>
</dbReference>
<proteinExistence type="predicted"/>
<dbReference type="Proteomes" id="UP001528673">
    <property type="component" value="Unassembled WGS sequence"/>
</dbReference>
<protein>
    <submittedName>
        <fullName evidence="2">Pseudouridine synthase</fullName>
    </submittedName>
</protein>
<dbReference type="InterPro" id="IPR006145">
    <property type="entry name" value="PsdUridine_synth_RsuA/RluA"/>
</dbReference>
<dbReference type="InterPro" id="IPR006224">
    <property type="entry name" value="PsdUridine_synth_RluA-like_CS"/>
</dbReference>
<gene>
    <name evidence="2" type="ORF">PSQ40_02110</name>
</gene>
<feature type="domain" description="Pseudouridine synthase RsuA/RluA-like" evidence="1">
    <location>
        <begin position="101"/>
        <end position="247"/>
    </location>
</feature>
<name>A0ABT5MTJ9_9BURK</name>
<dbReference type="PANTHER" id="PTHR21600">
    <property type="entry name" value="MITOCHONDRIAL RNA PSEUDOURIDINE SYNTHASE"/>
    <property type="match status" value="1"/>
</dbReference>
<dbReference type="PROSITE" id="PS01129">
    <property type="entry name" value="PSI_RLU"/>
    <property type="match status" value="1"/>
</dbReference>
<comment type="caution">
    <text evidence="2">The sequence shown here is derived from an EMBL/GenBank/DDBJ whole genome shotgun (WGS) entry which is preliminary data.</text>
</comment>
<accession>A0ABT5MTJ9</accession>
<evidence type="ECO:0000313" key="3">
    <source>
        <dbReference type="Proteomes" id="UP001528673"/>
    </source>
</evidence>
<reference evidence="2 3" key="1">
    <citation type="submission" date="2023-02" db="EMBL/GenBank/DDBJ databases">
        <title>Bacterial whole genomic sequence of Curvibacter sp. HBC61.</title>
        <authorList>
            <person name="Le V."/>
            <person name="Ko S.-R."/>
            <person name="Ahn C.-Y."/>
            <person name="Oh H.-M."/>
        </authorList>
    </citation>
    <scope>NUCLEOTIDE SEQUENCE [LARGE SCALE GENOMIC DNA]</scope>
    <source>
        <strain evidence="2 3">HBC61</strain>
    </source>
</reference>